<feature type="domain" description="Peptidase S33 tripeptidyl aminopeptidase-like C-terminal" evidence="7">
    <location>
        <begin position="425"/>
        <end position="508"/>
    </location>
</feature>
<dbReference type="Pfam" id="PF00561">
    <property type="entry name" value="Abhydrolase_1"/>
    <property type="match status" value="1"/>
</dbReference>
<dbReference type="InterPro" id="IPR013595">
    <property type="entry name" value="Pept_S33_TAP-like_C"/>
</dbReference>
<feature type="region of interest" description="Disordered" evidence="4">
    <location>
        <begin position="508"/>
        <end position="555"/>
    </location>
</feature>
<dbReference type="PANTHER" id="PTHR43248:SF29">
    <property type="entry name" value="TRIPEPTIDYL AMINOPEPTIDASE"/>
    <property type="match status" value="1"/>
</dbReference>
<feature type="chain" id="PRO_5037346687" evidence="5">
    <location>
        <begin position="28"/>
        <end position="555"/>
    </location>
</feature>
<proteinExistence type="inferred from homology"/>
<dbReference type="AlphaFoldDB" id="A0A939PQV5"/>
<dbReference type="GO" id="GO:0016787">
    <property type="term" value="F:hydrolase activity"/>
    <property type="evidence" value="ECO:0007669"/>
    <property type="project" value="UniProtKB-KW"/>
</dbReference>
<comment type="similarity">
    <text evidence="1">Belongs to the peptidase S33 family.</text>
</comment>
<feature type="signal peptide" evidence="5">
    <location>
        <begin position="1"/>
        <end position="27"/>
    </location>
</feature>
<name>A0A939PQV5_9ACTN</name>
<protein>
    <submittedName>
        <fullName evidence="8">Alpha/beta fold hydrolase</fullName>
    </submittedName>
</protein>
<sequence>MTRSRVIAGLAAVAAAAGTTAMVPAAAAERASGVAWRTCPNYSGETLKRLAPPEQQAELRKLLARMECGTVSVPLDYRQPSGRQITIAVTRLKATDRGHRLGSLAVNPGGPGGSGYLMPIQLVLDHENGTGAKVNQRYDLIGFDPRGVGYSTKVNCPKAGRGPELGSPVTEAAAKAAYDWTVQTNKACGDYDPAFLGRLTTANVARDLDRVSAGLGEKKLSFLGISWGTWLGALYRNLYPNRVQLMWLDSTAIPDFRLDAFQDGRSRATTLDWGRFAAWMGARDGTYGFGSTQREVQSSIAAMKQEFVAHPKTFSDLPDVTFDGFLMSQIAAQPSLNWPLSAGLLKELQTAKSGEPAPPLVKEVFSGGSDDGGEPPADLPEQFNPTMNHAVFCNEDTGPRDFATFWAAYQKGVKRDPVTGELRQPLNDCAGWPLPAQPVRLRHSDAPLVMSAHRYEVPSPYPWSLQMRAAVGGSVLTVDDDIHGSVAGMPSDCAPRIAAYFASGKPDNGECQGVPVPTSTSTSADALKSSTSKPSDLGRSLIKSRSTRPAAPGQA</sequence>
<dbReference type="Proteomes" id="UP000669179">
    <property type="component" value="Unassembled WGS sequence"/>
</dbReference>
<dbReference type="PANTHER" id="PTHR43248">
    <property type="entry name" value="2-SUCCINYL-6-HYDROXY-2,4-CYCLOHEXADIENE-1-CARBOXYLATE SYNTHASE"/>
    <property type="match status" value="1"/>
</dbReference>
<dbReference type="RefSeq" id="WP_208261105.1">
    <property type="nucleotide sequence ID" value="NZ_JAGEOJ010000019.1"/>
</dbReference>
<keyword evidence="2 5" id="KW-0732">Signal</keyword>
<evidence type="ECO:0000256" key="5">
    <source>
        <dbReference type="SAM" id="SignalP"/>
    </source>
</evidence>
<dbReference type="EMBL" id="JAGEOJ010000019">
    <property type="protein sequence ID" value="MBO2453076.1"/>
    <property type="molecule type" value="Genomic_DNA"/>
</dbReference>
<dbReference type="InterPro" id="IPR000073">
    <property type="entry name" value="AB_hydrolase_1"/>
</dbReference>
<dbReference type="InterPro" id="IPR029058">
    <property type="entry name" value="AB_hydrolase_fold"/>
</dbReference>
<keyword evidence="9" id="KW-1185">Reference proteome</keyword>
<comment type="caution">
    <text evidence="8">The sequence shown here is derived from an EMBL/GenBank/DDBJ whole genome shotgun (WGS) entry which is preliminary data.</text>
</comment>
<evidence type="ECO:0000259" key="7">
    <source>
        <dbReference type="Pfam" id="PF08386"/>
    </source>
</evidence>
<dbReference type="Gene3D" id="3.40.50.1820">
    <property type="entry name" value="alpha/beta hydrolase"/>
    <property type="match status" value="1"/>
</dbReference>
<organism evidence="8 9">
    <name type="scientific">Actinomadura barringtoniae</name>
    <dbReference type="NCBI Taxonomy" id="1427535"/>
    <lineage>
        <taxon>Bacteria</taxon>
        <taxon>Bacillati</taxon>
        <taxon>Actinomycetota</taxon>
        <taxon>Actinomycetes</taxon>
        <taxon>Streptosporangiales</taxon>
        <taxon>Thermomonosporaceae</taxon>
        <taxon>Actinomadura</taxon>
    </lineage>
</organism>
<evidence type="ECO:0000256" key="2">
    <source>
        <dbReference type="ARBA" id="ARBA00022729"/>
    </source>
</evidence>
<gene>
    <name evidence="8" type="ORF">J4573_38700</name>
</gene>
<keyword evidence="3 8" id="KW-0378">Hydrolase</keyword>
<feature type="compositionally biased region" description="Polar residues" evidence="4">
    <location>
        <begin position="517"/>
        <end position="534"/>
    </location>
</feature>
<reference evidence="8" key="1">
    <citation type="submission" date="2021-03" db="EMBL/GenBank/DDBJ databases">
        <authorList>
            <person name="Kanchanasin P."/>
            <person name="Saeng-In P."/>
            <person name="Phongsopitanun W."/>
            <person name="Yuki M."/>
            <person name="Kudo T."/>
            <person name="Ohkuma M."/>
            <person name="Tanasupawat S."/>
        </authorList>
    </citation>
    <scope>NUCLEOTIDE SEQUENCE</scope>
    <source>
        <strain evidence="8">GKU 128</strain>
    </source>
</reference>
<dbReference type="SUPFAM" id="SSF53474">
    <property type="entry name" value="alpha/beta-Hydrolases"/>
    <property type="match status" value="1"/>
</dbReference>
<dbReference type="InterPro" id="IPR051601">
    <property type="entry name" value="Serine_prot/Carboxylest_S33"/>
</dbReference>
<evidence type="ECO:0000313" key="8">
    <source>
        <dbReference type="EMBL" id="MBO2453076.1"/>
    </source>
</evidence>
<evidence type="ECO:0000313" key="9">
    <source>
        <dbReference type="Proteomes" id="UP000669179"/>
    </source>
</evidence>
<dbReference type="Pfam" id="PF08386">
    <property type="entry name" value="Abhydrolase_4"/>
    <property type="match status" value="1"/>
</dbReference>
<evidence type="ECO:0000259" key="6">
    <source>
        <dbReference type="Pfam" id="PF00561"/>
    </source>
</evidence>
<evidence type="ECO:0000256" key="3">
    <source>
        <dbReference type="ARBA" id="ARBA00022801"/>
    </source>
</evidence>
<evidence type="ECO:0000256" key="1">
    <source>
        <dbReference type="ARBA" id="ARBA00010088"/>
    </source>
</evidence>
<evidence type="ECO:0000256" key="4">
    <source>
        <dbReference type="SAM" id="MobiDB-lite"/>
    </source>
</evidence>
<feature type="domain" description="AB hydrolase-1" evidence="6">
    <location>
        <begin position="107"/>
        <end position="255"/>
    </location>
</feature>
<accession>A0A939PQV5</accession>